<dbReference type="InterPro" id="IPR025570">
    <property type="entry name" value="DUF4337"/>
</dbReference>
<evidence type="ECO:0000256" key="1">
    <source>
        <dbReference type="SAM" id="Phobius"/>
    </source>
</evidence>
<keyword evidence="1" id="KW-0472">Membrane</keyword>
<protein>
    <recommendedName>
        <fullName evidence="4">DUF4337 domain-containing protein</fullName>
    </recommendedName>
</protein>
<evidence type="ECO:0000313" key="2">
    <source>
        <dbReference type="EMBL" id="ABG58702.1"/>
    </source>
</evidence>
<reference evidence="2 3" key="1">
    <citation type="journal article" date="2007" name="Appl. Environ. Microbiol.">
        <title>Genome sequence of the cellulolytic gliding bacterium Cytophaga hutchinsonii.</title>
        <authorList>
            <person name="Xie G."/>
            <person name="Bruce D.C."/>
            <person name="Challacombe J.F."/>
            <person name="Chertkov O."/>
            <person name="Detter J.C."/>
            <person name="Gilna P."/>
            <person name="Han C.S."/>
            <person name="Lucas S."/>
            <person name="Misra M."/>
            <person name="Myers G.L."/>
            <person name="Richardson P."/>
            <person name="Tapia R."/>
            <person name="Thayer N."/>
            <person name="Thompson L.S."/>
            <person name="Brettin T.S."/>
            <person name="Henrissat B."/>
            <person name="Wilson D.B."/>
            <person name="McBride M.J."/>
        </authorList>
    </citation>
    <scope>NUCLEOTIDE SEQUENCE [LARGE SCALE GENOMIC DNA]</scope>
    <source>
        <strain evidence="3">ATCC 33406 / DSM 1761 / CIP 103989 / NBRC 15051 / NCIMB 9469 / D465</strain>
    </source>
</reference>
<accession>A0A6N4SQP8</accession>
<keyword evidence="3" id="KW-1185">Reference proteome</keyword>
<gene>
    <name evidence="2" type="ordered locus">CHU_1431</name>
</gene>
<dbReference type="Pfam" id="PF14235">
    <property type="entry name" value="DUF4337"/>
    <property type="match status" value="1"/>
</dbReference>
<dbReference type="AlphaFoldDB" id="A0A6N4SQP8"/>
<evidence type="ECO:0000313" key="3">
    <source>
        <dbReference type="Proteomes" id="UP000001822"/>
    </source>
</evidence>
<feature type="transmembrane region" description="Helical" evidence="1">
    <location>
        <begin position="140"/>
        <end position="158"/>
    </location>
</feature>
<dbReference type="KEGG" id="chu:CHU_1431"/>
<sequence>MLIAVFAAILSINDLGGGRYGDDEMIAHKESAAMYEWSQAKSIKSILCQNQLQSLTTLEVTNTIKEGHEKIVDSIKNSQSKDIARYKKEMDEIRNGSANIDKKDWVIKDEKTGALGNVTGAAEWKAEAEKLGEAGDKFDLASLFLQICIVFGAISLVIQKTSTRKMFLYLMIGMGIVGTYFMIHAYSIAMG</sequence>
<keyword evidence="1" id="KW-0812">Transmembrane</keyword>
<dbReference type="EMBL" id="CP000383">
    <property type="protein sequence ID" value="ABG58702.1"/>
    <property type="molecule type" value="Genomic_DNA"/>
</dbReference>
<evidence type="ECO:0008006" key="4">
    <source>
        <dbReference type="Google" id="ProtNLM"/>
    </source>
</evidence>
<dbReference type="Proteomes" id="UP000001822">
    <property type="component" value="Chromosome"/>
</dbReference>
<proteinExistence type="predicted"/>
<name>A0A6N4SQP8_CYTH3</name>
<organism evidence="2 3">
    <name type="scientific">Cytophaga hutchinsonii (strain ATCC 33406 / DSM 1761 / CIP 103989 / NBRC 15051 / NCIMB 9469 / D465)</name>
    <dbReference type="NCBI Taxonomy" id="269798"/>
    <lineage>
        <taxon>Bacteria</taxon>
        <taxon>Pseudomonadati</taxon>
        <taxon>Bacteroidota</taxon>
        <taxon>Cytophagia</taxon>
        <taxon>Cytophagales</taxon>
        <taxon>Cytophagaceae</taxon>
        <taxon>Cytophaga</taxon>
    </lineage>
</organism>
<feature type="transmembrane region" description="Helical" evidence="1">
    <location>
        <begin position="167"/>
        <end position="189"/>
    </location>
</feature>
<keyword evidence="1" id="KW-1133">Transmembrane helix</keyword>